<protein>
    <recommendedName>
        <fullName evidence="2">CMP/dCMP-type deaminase domain-containing protein</fullName>
    </recommendedName>
</protein>
<dbReference type="Gramene" id="KCW73700">
    <property type="protein sequence ID" value="KCW73700"/>
    <property type="gene ID" value="EUGRSUZ_E02304"/>
</dbReference>
<organism evidence="1">
    <name type="scientific">Eucalyptus grandis</name>
    <name type="common">Flooded gum</name>
    <dbReference type="NCBI Taxonomy" id="71139"/>
    <lineage>
        <taxon>Eukaryota</taxon>
        <taxon>Viridiplantae</taxon>
        <taxon>Streptophyta</taxon>
        <taxon>Embryophyta</taxon>
        <taxon>Tracheophyta</taxon>
        <taxon>Spermatophyta</taxon>
        <taxon>Magnoliopsida</taxon>
        <taxon>eudicotyledons</taxon>
        <taxon>Gunneridae</taxon>
        <taxon>Pentapetalae</taxon>
        <taxon>rosids</taxon>
        <taxon>malvids</taxon>
        <taxon>Myrtales</taxon>
        <taxon>Myrtaceae</taxon>
        <taxon>Myrtoideae</taxon>
        <taxon>Eucalypteae</taxon>
        <taxon>Eucalyptus</taxon>
    </lineage>
</organism>
<proteinExistence type="predicted"/>
<dbReference type="SUPFAM" id="SSF53927">
    <property type="entry name" value="Cytidine deaminase-like"/>
    <property type="match status" value="1"/>
</dbReference>
<sequence length="69" mass="7828">MEALDVFLEQWQRTEFLSAEVAEEYSVCSLYVTCELCIMCAAALSIICTSVDHTEIKLNFCKICLLIND</sequence>
<accession>A0A059C6X7</accession>
<evidence type="ECO:0008006" key="2">
    <source>
        <dbReference type="Google" id="ProtNLM"/>
    </source>
</evidence>
<reference evidence="1" key="1">
    <citation type="submission" date="2013-07" db="EMBL/GenBank/DDBJ databases">
        <title>The genome of Eucalyptus grandis.</title>
        <authorList>
            <person name="Schmutz J."/>
            <person name="Hayes R."/>
            <person name="Myburg A."/>
            <person name="Tuskan G."/>
            <person name="Grattapaglia D."/>
            <person name="Rokhsar D.S."/>
        </authorList>
    </citation>
    <scope>NUCLEOTIDE SEQUENCE</scope>
    <source>
        <tissue evidence="1">Leaf extractions</tissue>
    </source>
</reference>
<dbReference type="GO" id="GO:0052717">
    <property type="term" value="F:tRNA-specific adenosine-34 deaminase activity"/>
    <property type="evidence" value="ECO:0000318"/>
    <property type="project" value="GO_Central"/>
</dbReference>
<dbReference type="InParanoid" id="A0A059C6X7"/>
<dbReference type="InterPro" id="IPR016193">
    <property type="entry name" value="Cytidine_deaminase-like"/>
</dbReference>
<evidence type="ECO:0000313" key="1">
    <source>
        <dbReference type="EMBL" id="KCW73700.1"/>
    </source>
</evidence>
<gene>
    <name evidence="1" type="ORF">EUGRSUZ_E02304</name>
</gene>
<name>A0A059C6X7_EUCGR</name>
<dbReference type="STRING" id="71139.A0A059C6X7"/>
<dbReference type="EMBL" id="KK198757">
    <property type="protein sequence ID" value="KCW73700.1"/>
    <property type="molecule type" value="Genomic_DNA"/>
</dbReference>
<dbReference type="GO" id="GO:0002100">
    <property type="term" value="P:tRNA wobble adenosine to inosine editing"/>
    <property type="evidence" value="ECO:0000318"/>
    <property type="project" value="GO_Central"/>
</dbReference>
<dbReference type="AlphaFoldDB" id="A0A059C6X7"/>